<feature type="compositionally biased region" description="Low complexity" evidence="1">
    <location>
        <begin position="118"/>
        <end position="164"/>
    </location>
</feature>
<dbReference type="RefSeq" id="WP_189001465.1">
    <property type="nucleotide sequence ID" value="NZ_BMOD01000003.1"/>
</dbReference>
<reference evidence="3" key="1">
    <citation type="journal article" date="2019" name="Int. J. Syst. Evol. Microbiol.">
        <title>The Global Catalogue of Microorganisms (GCM) 10K type strain sequencing project: providing services to taxonomists for standard genome sequencing and annotation.</title>
        <authorList>
            <consortium name="The Broad Institute Genomics Platform"/>
            <consortium name="The Broad Institute Genome Sequencing Center for Infectious Disease"/>
            <person name="Wu L."/>
            <person name="Ma J."/>
        </authorList>
    </citation>
    <scope>NUCLEOTIDE SEQUENCE [LARGE SCALE GENOMIC DNA]</scope>
    <source>
        <strain evidence="3">JCM 14370</strain>
    </source>
</reference>
<organism evidence="2 3">
    <name type="scientific">Deinococcus roseus</name>
    <dbReference type="NCBI Taxonomy" id="392414"/>
    <lineage>
        <taxon>Bacteria</taxon>
        <taxon>Thermotogati</taxon>
        <taxon>Deinococcota</taxon>
        <taxon>Deinococci</taxon>
        <taxon>Deinococcales</taxon>
        <taxon>Deinococcaceae</taxon>
        <taxon>Deinococcus</taxon>
    </lineage>
</organism>
<proteinExistence type="predicted"/>
<feature type="region of interest" description="Disordered" evidence="1">
    <location>
        <begin position="108"/>
        <end position="183"/>
    </location>
</feature>
<dbReference type="Proteomes" id="UP000632222">
    <property type="component" value="Unassembled WGS sequence"/>
</dbReference>
<evidence type="ECO:0000313" key="3">
    <source>
        <dbReference type="Proteomes" id="UP000632222"/>
    </source>
</evidence>
<gene>
    <name evidence="2" type="ORF">GCM10008938_12510</name>
</gene>
<evidence type="ECO:0000256" key="1">
    <source>
        <dbReference type="SAM" id="MobiDB-lite"/>
    </source>
</evidence>
<accession>A0ABQ2D0J4</accession>
<comment type="caution">
    <text evidence="2">The sequence shown here is derived from an EMBL/GenBank/DDBJ whole genome shotgun (WGS) entry which is preliminary data.</text>
</comment>
<feature type="compositionally biased region" description="Gly residues" evidence="1">
    <location>
        <begin position="165"/>
        <end position="183"/>
    </location>
</feature>
<evidence type="ECO:0000313" key="2">
    <source>
        <dbReference type="EMBL" id="GGJ27955.1"/>
    </source>
</evidence>
<sequence>MLIFSWLVTSLMMTAPLEVIVFDSSLQRVVGYGKQQGAQLTLELLEGFNGPVVTMFLQEKVTSVQGVLNAGQLTLSTPNGLFTLNQYFNTLDSDLKLTVLSTPKLSANVKNPAADPQNNKSNNSGSNNSGSSNAGSGNNSGSSNSGSGNNSGSNNSGSSNSGSGNNSGNGNSGNSGNGKGKNK</sequence>
<name>A0ABQ2D0J4_9DEIO</name>
<protein>
    <submittedName>
        <fullName evidence="2">Uncharacterized protein</fullName>
    </submittedName>
</protein>
<dbReference type="EMBL" id="BMOD01000003">
    <property type="protein sequence ID" value="GGJ27955.1"/>
    <property type="molecule type" value="Genomic_DNA"/>
</dbReference>
<keyword evidence="3" id="KW-1185">Reference proteome</keyword>